<gene>
    <name evidence="17" type="ORF">CC1G_15556</name>
</gene>
<dbReference type="GO" id="GO:0016301">
    <property type="term" value="F:kinase activity"/>
    <property type="evidence" value="ECO:0007669"/>
    <property type="project" value="UniProtKB-KW"/>
</dbReference>
<dbReference type="RefSeq" id="XP_002911014.1">
    <property type="nucleotide sequence ID" value="XM_002910968.1"/>
</dbReference>
<dbReference type="InterPro" id="IPR035907">
    <property type="entry name" value="Hppk_sf"/>
</dbReference>
<organism evidence="17 18">
    <name type="scientific">Coprinopsis cinerea (strain Okayama-7 / 130 / ATCC MYA-4618 / FGSC 9003)</name>
    <name type="common">Inky cap fungus</name>
    <name type="synonym">Hormographiella aspergillata</name>
    <dbReference type="NCBI Taxonomy" id="240176"/>
    <lineage>
        <taxon>Eukaryota</taxon>
        <taxon>Fungi</taxon>
        <taxon>Dikarya</taxon>
        <taxon>Basidiomycota</taxon>
        <taxon>Agaricomycotina</taxon>
        <taxon>Agaricomycetes</taxon>
        <taxon>Agaricomycetidae</taxon>
        <taxon>Agaricales</taxon>
        <taxon>Agaricineae</taxon>
        <taxon>Psathyrellaceae</taxon>
        <taxon>Coprinopsis</taxon>
    </lineage>
</organism>
<evidence type="ECO:0000259" key="16">
    <source>
        <dbReference type="PROSITE" id="PS50972"/>
    </source>
</evidence>
<dbReference type="OrthoDB" id="615426at2759"/>
<accession>D6RN59</accession>
<comment type="pathway">
    <text evidence="4">Cofactor biosynthesis; tetrahydrofolate biosynthesis; 7,8-dihydrofolate from 2-amino-4-hydroxy-6-hydroxymethyl-7,8-dihydropteridine diphosphate and 4-aminobenzoate: step 1/2.</text>
</comment>
<evidence type="ECO:0000256" key="5">
    <source>
        <dbReference type="ARBA" id="ARBA00005051"/>
    </source>
</evidence>
<evidence type="ECO:0000256" key="2">
    <source>
        <dbReference type="ARBA" id="ARBA00000198"/>
    </source>
</evidence>
<dbReference type="UniPathway" id="UPA00077">
    <property type="reaction ID" value="UER00155"/>
</dbReference>
<evidence type="ECO:0000313" key="17">
    <source>
        <dbReference type="EMBL" id="EFI27520.1"/>
    </source>
</evidence>
<name>D6RN59_COPC7</name>
<keyword evidence="13" id="KW-0460">Magnesium</keyword>
<dbReference type="Gene3D" id="3.30.70.560">
    <property type="entry name" value="7,8-Dihydro-6-hydroxymethylpterin-pyrophosphokinase HPPK"/>
    <property type="match status" value="1"/>
</dbReference>
<dbReference type="PROSITE" id="PS00793">
    <property type="entry name" value="DHPS_2"/>
    <property type="match status" value="1"/>
</dbReference>
<dbReference type="Gene3D" id="3.30.1130.10">
    <property type="match status" value="1"/>
</dbReference>
<dbReference type="HOGENOM" id="CLU_008023_2_0_1"/>
<evidence type="ECO:0000256" key="7">
    <source>
        <dbReference type="ARBA" id="ARBA00009951"/>
    </source>
</evidence>
<dbReference type="InParanoid" id="D6RN59"/>
<evidence type="ECO:0000256" key="13">
    <source>
        <dbReference type="ARBA" id="ARBA00022842"/>
    </source>
</evidence>
<feature type="domain" description="Pterin-binding" evidence="16">
    <location>
        <begin position="370"/>
        <end position="662"/>
    </location>
</feature>
<comment type="caution">
    <text evidence="17">The sequence shown here is derived from an EMBL/GenBank/DDBJ whole genome shotgun (WGS) entry which is preliminary data.</text>
</comment>
<evidence type="ECO:0000256" key="10">
    <source>
        <dbReference type="ARBA" id="ARBA00022741"/>
    </source>
</evidence>
<dbReference type="Pfam" id="PF01288">
    <property type="entry name" value="HPPK"/>
    <property type="match status" value="1"/>
</dbReference>
<dbReference type="SUPFAM" id="SSF49870">
    <property type="entry name" value="Osmotin, thaumatin-like protein"/>
    <property type="match status" value="1"/>
</dbReference>
<dbReference type="PROSITE" id="PS00794">
    <property type="entry name" value="HPPK"/>
    <property type="match status" value="1"/>
</dbReference>
<protein>
    <submittedName>
        <fullName evidence="17">Folic acid synthesis protein</fullName>
    </submittedName>
</protein>
<keyword evidence="9" id="KW-0479">Metal-binding</keyword>
<dbReference type="Pfam" id="PF00809">
    <property type="entry name" value="Pterin_bind"/>
    <property type="match status" value="1"/>
</dbReference>
<reference evidence="17 18" key="1">
    <citation type="journal article" date="2010" name="Proc. Natl. Acad. Sci. U.S.A.">
        <title>Insights into evolution of multicellular fungi from the assembled chromosomes of the mushroom Coprinopsis cinerea (Coprinus cinereus).</title>
        <authorList>
            <person name="Stajich J.E."/>
            <person name="Wilke S.K."/>
            <person name="Ahren D."/>
            <person name="Au C.H."/>
            <person name="Birren B.W."/>
            <person name="Borodovsky M."/>
            <person name="Burns C."/>
            <person name="Canback B."/>
            <person name="Casselton L.A."/>
            <person name="Cheng C.K."/>
            <person name="Deng J."/>
            <person name="Dietrich F.S."/>
            <person name="Fargo D.C."/>
            <person name="Farman M.L."/>
            <person name="Gathman A.C."/>
            <person name="Goldberg J."/>
            <person name="Guigo R."/>
            <person name="Hoegger P.J."/>
            <person name="Hooker J.B."/>
            <person name="Huggins A."/>
            <person name="James T.Y."/>
            <person name="Kamada T."/>
            <person name="Kilaru S."/>
            <person name="Kodira C."/>
            <person name="Kues U."/>
            <person name="Kupfer D."/>
            <person name="Kwan H.S."/>
            <person name="Lomsadze A."/>
            <person name="Li W."/>
            <person name="Lilly W.W."/>
            <person name="Ma L.J."/>
            <person name="Mackey A.J."/>
            <person name="Manning G."/>
            <person name="Martin F."/>
            <person name="Muraguchi H."/>
            <person name="Natvig D.O."/>
            <person name="Palmerini H."/>
            <person name="Ramesh M.A."/>
            <person name="Rehmeyer C.J."/>
            <person name="Roe B.A."/>
            <person name="Shenoy N."/>
            <person name="Stanke M."/>
            <person name="Ter-Hovhannisyan V."/>
            <person name="Tunlid A."/>
            <person name="Velagapudi R."/>
            <person name="Vision T.J."/>
            <person name="Zeng Q."/>
            <person name="Zolan M.E."/>
            <person name="Pukkila P.J."/>
        </authorList>
    </citation>
    <scope>NUCLEOTIDE SEQUENCE [LARGE SCALE GENOMIC DNA]</scope>
    <source>
        <strain evidence="18">Okayama-7 / 130 / ATCC MYA-4618 / FGSC 9003</strain>
    </source>
</reference>
<dbReference type="NCBIfam" id="TIGR01498">
    <property type="entry name" value="folK"/>
    <property type="match status" value="1"/>
</dbReference>
<dbReference type="InterPro" id="IPR001938">
    <property type="entry name" value="Thaumatin"/>
</dbReference>
<comment type="pathway">
    <text evidence="5">Cofactor biosynthesis; tetrahydrofolate biosynthesis; 2-amino-4-hydroxy-6-hydroxymethyl-7,8-dihydropteridine diphosphate from 7,8-dihydroneopterin triphosphate: step 4/4.</text>
</comment>
<dbReference type="PANTHER" id="PTHR20941">
    <property type="entry name" value="FOLATE SYNTHESIS PROTEINS"/>
    <property type="match status" value="1"/>
</dbReference>
<dbReference type="GO" id="GO:0004150">
    <property type="term" value="F:dihydroneopterin aldolase activity"/>
    <property type="evidence" value="ECO:0007669"/>
    <property type="project" value="InterPro"/>
</dbReference>
<evidence type="ECO:0000256" key="8">
    <source>
        <dbReference type="ARBA" id="ARBA00022679"/>
    </source>
</evidence>
<evidence type="ECO:0000256" key="1">
    <source>
        <dbReference type="ARBA" id="ARBA00000012"/>
    </source>
</evidence>
<dbReference type="Pfam" id="PF02152">
    <property type="entry name" value="FolB"/>
    <property type="match status" value="1"/>
</dbReference>
<dbReference type="PROSITE" id="PS51367">
    <property type="entry name" value="THAUMATIN_2"/>
    <property type="match status" value="1"/>
</dbReference>
<comment type="catalytic activity">
    <reaction evidence="1">
        <text>(7,8-dihydropterin-6-yl)methyl diphosphate + 4-aminobenzoate = 7,8-dihydropteroate + diphosphate</text>
        <dbReference type="Rhea" id="RHEA:19949"/>
        <dbReference type="ChEBI" id="CHEBI:17836"/>
        <dbReference type="ChEBI" id="CHEBI:17839"/>
        <dbReference type="ChEBI" id="CHEBI:33019"/>
        <dbReference type="ChEBI" id="CHEBI:72950"/>
        <dbReference type="EC" id="2.5.1.15"/>
    </reaction>
</comment>
<dbReference type="SUPFAM" id="SSF51717">
    <property type="entry name" value="Dihydropteroate synthetase-like"/>
    <property type="match status" value="1"/>
</dbReference>
<dbReference type="SMART" id="SM00905">
    <property type="entry name" value="FolB"/>
    <property type="match status" value="1"/>
</dbReference>
<dbReference type="OMA" id="ESEPMYF"/>
<dbReference type="GO" id="GO:0004156">
    <property type="term" value="F:dihydropteroate synthase activity"/>
    <property type="evidence" value="ECO:0007669"/>
    <property type="project" value="UniProtKB-EC"/>
</dbReference>
<dbReference type="PROSITE" id="PS50972">
    <property type="entry name" value="PTERIN_BINDING"/>
    <property type="match status" value="1"/>
</dbReference>
<comment type="similarity">
    <text evidence="6">In the N-terminal section; belongs to the DHNA family.</text>
</comment>
<evidence type="ECO:0000256" key="6">
    <source>
        <dbReference type="ARBA" id="ARBA00009640"/>
    </source>
</evidence>
<dbReference type="STRING" id="240176.D6RN59"/>
<dbReference type="Proteomes" id="UP000001861">
    <property type="component" value="Unassembled WGS sequence"/>
</dbReference>
<dbReference type="InterPro" id="IPR043133">
    <property type="entry name" value="GTP-CH-I_C/QueF"/>
</dbReference>
<keyword evidence="8" id="KW-0808">Transferase</keyword>
<comment type="catalytic activity">
    <reaction evidence="2">
        <text>6-hydroxymethyl-7,8-dihydropterin + ATP = (7,8-dihydropterin-6-yl)methyl diphosphate + AMP + H(+)</text>
        <dbReference type="Rhea" id="RHEA:11412"/>
        <dbReference type="ChEBI" id="CHEBI:15378"/>
        <dbReference type="ChEBI" id="CHEBI:30616"/>
        <dbReference type="ChEBI" id="CHEBI:44841"/>
        <dbReference type="ChEBI" id="CHEBI:72950"/>
        <dbReference type="ChEBI" id="CHEBI:456215"/>
        <dbReference type="EC" id="2.7.6.3"/>
    </reaction>
</comment>
<evidence type="ECO:0000256" key="3">
    <source>
        <dbReference type="ARBA" id="ARBA00001946"/>
    </source>
</evidence>
<evidence type="ECO:0000256" key="14">
    <source>
        <dbReference type="ARBA" id="ARBA00022909"/>
    </source>
</evidence>
<dbReference type="InterPro" id="IPR037176">
    <property type="entry name" value="Osmotin/thaumatin-like_sf"/>
</dbReference>
<dbReference type="GO" id="GO:0005740">
    <property type="term" value="C:mitochondrial envelope"/>
    <property type="evidence" value="ECO:0007669"/>
    <property type="project" value="TreeGrafter"/>
</dbReference>
<dbReference type="InterPro" id="IPR000489">
    <property type="entry name" value="Pterin-binding_dom"/>
</dbReference>
<dbReference type="InterPro" id="IPR006390">
    <property type="entry name" value="DHP_synth_dom"/>
</dbReference>
<keyword evidence="18" id="KW-1185">Reference proteome</keyword>
<sequence length="743" mass="81564">MVSTVEFFVEDLVCPTIIGVGPQERLEKQDVVVNFKIQNAVEAMVIDPPDLRDLVKQVFEMVQDSTYLTLEALSSAIAKDILMILAYGKTPVKVTVSASKPHALPLAKSSEVVITRTLEDYEHLHHVDHRTVPRTMTVAPSTVHKVVLALGSNLGDRFKNIESALRLLEIPGEVLKEHKPVDGDKAEAMKVDVVDTSFLYETAPMYFTDQPAFINGACVIETNLSPLTLLLLVKTIETIVGRVPSVRNGPRAVDLDIILYDNDVFDTRPVEDRKDLDNLEGQLVIPHPRLAEREFVLRPLNDIVPDLVHPVLKKSIARLLQDLHISPSDPPMEKVIPFPRLPPRQDTAFAYPIEQVPDTLTHWKYGKAGTKVMATLNTTPDSFSDGSTHNVLPAAISYVKDSVTAGARIIDIGGYSTRPGAAFVSVDEETNRVVPYVQAIREQNGQDQVADIPISVDTFRWEVAEAALAAGANCINDVYSFTGPDSYPHSEKNNQEAEGIMTKMKAIARRGDAGQNKDYKVYEYAGPNEAVLEGVRVELGEKVEKIVKGKGGVRRWSVIVDPGIGFSKTLDGNLEVLRHASQVVDAPFIGPEGNKMNPLYGFPQLIGVSRKSFLGAILAEGQHGRKTTPKERVFATAAAVSCAVQQVRFSLHKMVCPPQELQSAHTLCGARDPPPEYVEAISARLRYNSRNCCNGQYNTAATCPASENACPHSYAYAYDEGSSTALFTCPGIRRADYTVTFCP</sequence>
<comment type="similarity">
    <text evidence="7">In the C-terminal section; belongs to the DHPS family.</text>
</comment>
<evidence type="ECO:0000313" key="18">
    <source>
        <dbReference type="Proteomes" id="UP000001861"/>
    </source>
</evidence>
<dbReference type="PANTHER" id="PTHR20941:SF1">
    <property type="entry name" value="FOLIC ACID SYNTHESIS PROTEIN FOL1"/>
    <property type="match status" value="1"/>
</dbReference>
<dbReference type="NCBIfam" id="TIGR01496">
    <property type="entry name" value="DHPS"/>
    <property type="match status" value="1"/>
</dbReference>
<keyword evidence="12" id="KW-0067">ATP-binding</keyword>
<comment type="cofactor">
    <cofactor evidence="3">
        <name>Mg(2+)</name>
        <dbReference type="ChEBI" id="CHEBI:18420"/>
    </cofactor>
</comment>
<dbReference type="KEGG" id="cci:CC1G_15556"/>
<dbReference type="InterPro" id="IPR045031">
    <property type="entry name" value="DHP_synth-like"/>
</dbReference>
<dbReference type="GO" id="GO:0005524">
    <property type="term" value="F:ATP binding"/>
    <property type="evidence" value="ECO:0007669"/>
    <property type="project" value="UniProtKB-KW"/>
</dbReference>
<dbReference type="VEuPathDB" id="FungiDB:CC1G_15556"/>
<dbReference type="Pfam" id="PF00314">
    <property type="entry name" value="Thaumatin"/>
    <property type="match status" value="1"/>
</dbReference>
<keyword evidence="10" id="KW-0547">Nucleotide-binding</keyword>
<dbReference type="GeneID" id="9379830"/>
<dbReference type="GO" id="GO:0046872">
    <property type="term" value="F:metal ion binding"/>
    <property type="evidence" value="ECO:0007669"/>
    <property type="project" value="UniProtKB-KW"/>
</dbReference>
<evidence type="ECO:0000256" key="4">
    <source>
        <dbReference type="ARBA" id="ARBA00004763"/>
    </source>
</evidence>
<evidence type="ECO:0000256" key="9">
    <source>
        <dbReference type="ARBA" id="ARBA00022723"/>
    </source>
</evidence>
<evidence type="ECO:0000256" key="12">
    <source>
        <dbReference type="ARBA" id="ARBA00022840"/>
    </source>
</evidence>
<keyword evidence="15" id="KW-0511">Multifunctional enzyme</keyword>
<dbReference type="InterPro" id="IPR006157">
    <property type="entry name" value="FolB_dom"/>
</dbReference>
<dbReference type="FunCoup" id="D6RN59">
    <property type="interactions" value="182"/>
</dbReference>
<dbReference type="InterPro" id="IPR011005">
    <property type="entry name" value="Dihydropteroate_synth-like_sf"/>
</dbReference>
<dbReference type="CDD" id="cd00483">
    <property type="entry name" value="HPPK"/>
    <property type="match status" value="1"/>
</dbReference>
<dbReference type="EMBL" id="AACS02000006">
    <property type="protein sequence ID" value="EFI27520.1"/>
    <property type="molecule type" value="Genomic_DNA"/>
</dbReference>
<evidence type="ECO:0000256" key="11">
    <source>
        <dbReference type="ARBA" id="ARBA00022777"/>
    </source>
</evidence>
<dbReference type="eggNOG" id="KOG2544">
    <property type="taxonomic scope" value="Eukaryota"/>
</dbReference>
<dbReference type="InterPro" id="IPR000550">
    <property type="entry name" value="Hppk"/>
</dbReference>
<evidence type="ECO:0000256" key="15">
    <source>
        <dbReference type="ARBA" id="ARBA00023268"/>
    </source>
</evidence>
<dbReference type="Gene3D" id="3.20.20.20">
    <property type="entry name" value="Dihydropteroate synthase-like"/>
    <property type="match status" value="1"/>
</dbReference>
<keyword evidence="14" id="KW-0289">Folate biosynthesis</keyword>
<dbReference type="AlphaFoldDB" id="D6RN59"/>
<dbReference type="GO" id="GO:0046654">
    <property type="term" value="P:tetrahydrofolate biosynthetic process"/>
    <property type="evidence" value="ECO:0007669"/>
    <property type="project" value="UniProtKB-UniPathway"/>
</dbReference>
<proteinExistence type="inferred from homology"/>
<dbReference type="GO" id="GO:0003848">
    <property type="term" value="F:2-amino-4-hydroxy-6-hydroxymethyldihydropteridine diphosphokinase activity"/>
    <property type="evidence" value="ECO:0007669"/>
    <property type="project" value="UniProtKB-EC"/>
</dbReference>
<keyword evidence="11" id="KW-0418">Kinase</keyword>
<dbReference type="SUPFAM" id="SSF55620">
    <property type="entry name" value="Tetrahydrobiopterin biosynthesis enzymes-like"/>
    <property type="match status" value="1"/>
</dbReference>
<dbReference type="SMART" id="SM00205">
    <property type="entry name" value="THN"/>
    <property type="match status" value="1"/>
</dbReference>
<dbReference type="SUPFAM" id="SSF55083">
    <property type="entry name" value="6-hydroxymethyl-7,8-dihydropterin pyrophosphokinase, HPPK"/>
    <property type="match status" value="1"/>
</dbReference>
<dbReference type="GO" id="GO:0046656">
    <property type="term" value="P:folic acid biosynthetic process"/>
    <property type="evidence" value="ECO:0007669"/>
    <property type="project" value="UniProtKB-KW"/>
</dbReference>